<dbReference type="EMBL" id="QGDV01000028">
    <property type="protein sequence ID" value="PWJ59783.1"/>
    <property type="molecule type" value="Genomic_DNA"/>
</dbReference>
<evidence type="ECO:0000313" key="1">
    <source>
        <dbReference type="EMBL" id="PWJ59783.1"/>
    </source>
</evidence>
<dbReference type="SUPFAM" id="SSF50494">
    <property type="entry name" value="Trypsin-like serine proteases"/>
    <property type="match status" value="1"/>
</dbReference>
<protein>
    <recommendedName>
        <fullName evidence="3">Trypsin</fullName>
    </recommendedName>
</protein>
<dbReference type="InterPro" id="IPR043504">
    <property type="entry name" value="Peptidase_S1_PA_chymotrypsin"/>
</dbReference>
<reference evidence="1 2" key="1">
    <citation type="submission" date="2018-03" db="EMBL/GenBank/DDBJ databases">
        <title>Genomic Encyclopedia of Type Strains, Phase III (KMG-III): the genomes of soil and plant-associated and newly described type strains.</title>
        <authorList>
            <person name="Whitman W."/>
        </authorList>
    </citation>
    <scope>NUCLEOTIDE SEQUENCE [LARGE SCALE GENOMIC DNA]</scope>
    <source>
        <strain evidence="1 2">VKM Ac-1602</strain>
    </source>
</reference>
<accession>A0ABX5LCD3</accession>
<gene>
    <name evidence="1" type="ORF">B0H03_1284</name>
</gene>
<name>A0ABX5LCD3_9MICO</name>
<dbReference type="RefSeq" id="WP_127844055.1">
    <property type="nucleotide sequence ID" value="NZ_QGDV01000028.1"/>
</dbReference>
<dbReference type="Gene3D" id="2.40.10.10">
    <property type="entry name" value="Trypsin-like serine proteases"/>
    <property type="match status" value="2"/>
</dbReference>
<evidence type="ECO:0000313" key="2">
    <source>
        <dbReference type="Proteomes" id="UP000245674"/>
    </source>
</evidence>
<sequence>MRGELLAHIENIHGVKEAGYLISAVDDETGGLKILWHGDGDERRQDVISAANEAHLPVAFVEYPFSWEEVDKQARKIAARRNDLSQLGFSLSGISTVAFDRPSLVVEGALMQRSLPGVSGVGASANGAISEVEDIVRSEGSIPVDVRLADPLTPISARPSRTTDVPSFSGGGFMRSFIALQSFSKVCSMAFTLRINDVERPTTARHCQPAVAGGSWRAYNSDSSSYGATDIRGDRTGTATLASRGVGWTFDGGPQSTDIVPVRGMQKVGVGSLVCTDGGNSGVHCDGKVVDVGFLITSDEEGDFYTMRAEQVDKKVLGVSGDSGGPVIVPWSDGFGAVGIMQAAGGTASCGTTNHSAVDCGWAVLFSDIYTVSADLGGTLVTG</sequence>
<keyword evidence="2" id="KW-1185">Reference proteome</keyword>
<evidence type="ECO:0008006" key="3">
    <source>
        <dbReference type="Google" id="ProtNLM"/>
    </source>
</evidence>
<organism evidence="1 2">
    <name type="scientific">Rathayibacter iranicus NCPPB 2253 = VKM Ac-1602</name>
    <dbReference type="NCBI Taxonomy" id="1328868"/>
    <lineage>
        <taxon>Bacteria</taxon>
        <taxon>Bacillati</taxon>
        <taxon>Actinomycetota</taxon>
        <taxon>Actinomycetes</taxon>
        <taxon>Micrococcales</taxon>
        <taxon>Microbacteriaceae</taxon>
        <taxon>Rathayibacter</taxon>
    </lineage>
</organism>
<comment type="caution">
    <text evidence="1">The sequence shown here is derived from an EMBL/GenBank/DDBJ whole genome shotgun (WGS) entry which is preliminary data.</text>
</comment>
<proteinExistence type="predicted"/>
<dbReference type="Proteomes" id="UP000245674">
    <property type="component" value="Unassembled WGS sequence"/>
</dbReference>
<dbReference type="InterPro" id="IPR009003">
    <property type="entry name" value="Peptidase_S1_PA"/>
</dbReference>